<dbReference type="CDD" id="cd02440">
    <property type="entry name" value="AdoMet_MTases"/>
    <property type="match status" value="1"/>
</dbReference>
<evidence type="ECO:0000313" key="7">
    <source>
        <dbReference type="EMBL" id="AWN23114.1"/>
    </source>
</evidence>
<keyword evidence="2 6" id="KW-0963">Cytoplasm</keyword>
<evidence type="ECO:0000256" key="3">
    <source>
        <dbReference type="ARBA" id="ARBA00022603"/>
    </source>
</evidence>
<keyword evidence="8" id="KW-1185">Reference proteome</keyword>
<dbReference type="EC" id="2.1.1.-" evidence="6"/>
<dbReference type="HAMAP" id="MF_00735">
    <property type="entry name" value="Methyltr_PrmA"/>
    <property type="match status" value="1"/>
</dbReference>
<feature type="binding site" evidence="6">
    <location>
        <position position="207"/>
    </location>
    <ligand>
        <name>S-adenosyl-L-methionine</name>
        <dbReference type="ChEBI" id="CHEBI:59789"/>
    </ligand>
</feature>
<dbReference type="Gene3D" id="3.30.70.1170">
    <property type="entry name" value="Sun protein, domain 3"/>
    <property type="match status" value="1"/>
</dbReference>
<dbReference type="AlphaFoldDB" id="A0A2Z3JQ42"/>
<evidence type="ECO:0000256" key="5">
    <source>
        <dbReference type="ARBA" id="ARBA00022691"/>
    </source>
</evidence>
<feature type="binding site" evidence="6">
    <location>
        <position position="152"/>
    </location>
    <ligand>
        <name>S-adenosyl-L-methionine</name>
        <dbReference type="ChEBI" id="CHEBI:59789"/>
    </ligand>
</feature>
<dbReference type="NCBIfam" id="NF001790">
    <property type="entry name" value="PRK00517.3-3"/>
    <property type="match status" value="1"/>
</dbReference>
<reference evidence="7 8" key="1">
    <citation type="submission" date="2018-05" db="EMBL/GenBank/DDBJ databases">
        <title>Complete Genome Sequence of Deinococcus sp. strain 17bor-2.</title>
        <authorList>
            <person name="Srinivasan S."/>
        </authorList>
    </citation>
    <scope>NUCLEOTIDE SEQUENCE [LARGE SCALE GENOMIC DNA]</scope>
    <source>
        <strain evidence="7 8">17bor-2</strain>
    </source>
</reference>
<proteinExistence type="inferred from homology"/>
<keyword evidence="7" id="KW-0689">Ribosomal protein</keyword>
<evidence type="ECO:0000256" key="1">
    <source>
        <dbReference type="ARBA" id="ARBA00009741"/>
    </source>
</evidence>
<evidence type="ECO:0000256" key="6">
    <source>
        <dbReference type="HAMAP-Rule" id="MF_00735"/>
    </source>
</evidence>
<dbReference type="Proteomes" id="UP000245368">
    <property type="component" value="Chromosome"/>
</dbReference>
<feature type="binding site" evidence="6">
    <location>
        <position position="109"/>
    </location>
    <ligand>
        <name>S-adenosyl-L-methionine</name>
        <dbReference type="ChEBI" id="CHEBI:59789"/>
    </ligand>
</feature>
<dbReference type="InterPro" id="IPR004498">
    <property type="entry name" value="Ribosomal_PrmA_MeTrfase"/>
</dbReference>
<dbReference type="PANTHER" id="PTHR43648:SF1">
    <property type="entry name" value="ELECTRON TRANSFER FLAVOPROTEIN BETA SUBUNIT LYSINE METHYLTRANSFERASE"/>
    <property type="match status" value="1"/>
</dbReference>
<name>A0A2Z3JQ42_9DEIO</name>
<dbReference type="Pfam" id="PF06325">
    <property type="entry name" value="PrmA"/>
    <property type="match status" value="1"/>
</dbReference>
<dbReference type="InterPro" id="IPR029063">
    <property type="entry name" value="SAM-dependent_MTases_sf"/>
</dbReference>
<dbReference type="Gene3D" id="1.20.5.1350">
    <property type="match status" value="1"/>
</dbReference>
<organism evidence="7 8">
    <name type="scientific">Deinococcus irradiatisoli</name>
    <dbReference type="NCBI Taxonomy" id="2202254"/>
    <lineage>
        <taxon>Bacteria</taxon>
        <taxon>Thermotogati</taxon>
        <taxon>Deinococcota</taxon>
        <taxon>Deinococci</taxon>
        <taxon>Deinococcales</taxon>
        <taxon>Deinococcaceae</taxon>
        <taxon>Deinococcus</taxon>
    </lineage>
</organism>
<protein>
    <recommendedName>
        <fullName evidence="6">Ribosomal protein L11 methyltransferase</fullName>
        <shortName evidence="6">L11 Mtase</shortName>
        <ecNumber evidence="6">2.1.1.-</ecNumber>
    </recommendedName>
</protein>
<accession>A0A2Z3JQ42</accession>
<comment type="catalytic activity">
    <reaction evidence="6">
        <text>L-lysyl-[protein] + 3 S-adenosyl-L-methionine = N(6),N(6),N(6)-trimethyl-L-lysyl-[protein] + 3 S-adenosyl-L-homocysteine + 3 H(+)</text>
        <dbReference type="Rhea" id="RHEA:54192"/>
        <dbReference type="Rhea" id="RHEA-COMP:9752"/>
        <dbReference type="Rhea" id="RHEA-COMP:13826"/>
        <dbReference type="ChEBI" id="CHEBI:15378"/>
        <dbReference type="ChEBI" id="CHEBI:29969"/>
        <dbReference type="ChEBI" id="CHEBI:57856"/>
        <dbReference type="ChEBI" id="CHEBI:59789"/>
        <dbReference type="ChEBI" id="CHEBI:61961"/>
    </reaction>
</comment>
<keyword evidence="5 6" id="KW-0949">S-adenosyl-L-methionine</keyword>
<dbReference type="GO" id="GO:0032259">
    <property type="term" value="P:methylation"/>
    <property type="evidence" value="ECO:0007669"/>
    <property type="project" value="UniProtKB-KW"/>
</dbReference>
<dbReference type="PIRSF" id="PIRSF000401">
    <property type="entry name" value="RPL11_MTase"/>
    <property type="match status" value="1"/>
</dbReference>
<comment type="function">
    <text evidence="6">Methylates ribosomal protein L11.</text>
</comment>
<dbReference type="RefSeq" id="WP_109826667.1">
    <property type="nucleotide sequence ID" value="NZ_CP029494.1"/>
</dbReference>
<dbReference type="GO" id="GO:0016279">
    <property type="term" value="F:protein-lysine N-methyltransferase activity"/>
    <property type="evidence" value="ECO:0007669"/>
    <property type="project" value="RHEA"/>
</dbReference>
<dbReference type="GO" id="GO:0005737">
    <property type="term" value="C:cytoplasm"/>
    <property type="evidence" value="ECO:0007669"/>
    <property type="project" value="UniProtKB-SubCell"/>
</dbReference>
<evidence type="ECO:0000256" key="4">
    <source>
        <dbReference type="ARBA" id="ARBA00022679"/>
    </source>
</evidence>
<dbReference type="Gene3D" id="3.40.50.150">
    <property type="entry name" value="Vaccinia Virus protein VP39"/>
    <property type="match status" value="1"/>
</dbReference>
<dbReference type="KEGG" id="dez:DKM44_07645"/>
<keyword evidence="7" id="KW-0687">Ribonucleoprotein</keyword>
<dbReference type="OrthoDB" id="9785995at2"/>
<keyword evidence="4 6" id="KW-0808">Transferase</keyword>
<dbReference type="PANTHER" id="PTHR43648">
    <property type="entry name" value="ELECTRON TRANSFER FLAVOPROTEIN BETA SUBUNIT LYSINE METHYLTRANSFERASE"/>
    <property type="match status" value="1"/>
</dbReference>
<dbReference type="GO" id="GO:0005840">
    <property type="term" value="C:ribosome"/>
    <property type="evidence" value="ECO:0007669"/>
    <property type="project" value="UniProtKB-KW"/>
</dbReference>
<sequence length="271" mass="28994">MWVYVLSGTLESREAELDMLWEAGASGLEERAGTLRAYFEAPSEVALDGEWVEEPERDWQADWKKDLRPVTAGRFTIAPSWLRGEVPAGQLPLLIDPGMAFGTGHHATTRLAVEALGELDLTGLKVLDVGSGSGVLALAAALGGAAEVLGVDIDPLTLPAAHENAELNGLTFEQGRFTTSGGTLRFEEGSLDPDADDAAEYDLLVANLYAELHDLLAGAYRAVLRPGSPLILTGILQEKVELVRGALAREAFTDVTERLDGEWALITARSS</sequence>
<keyword evidence="3 6" id="KW-0489">Methyltransferase</keyword>
<comment type="similarity">
    <text evidence="1 6">Belongs to the methyltransferase superfamily. PrmA family.</text>
</comment>
<evidence type="ECO:0000313" key="8">
    <source>
        <dbReference type="Proteomes" id="UP000245368"/>
    </source>
</evidence>
<feature type="binding site" evidence="6">
    <location>
        <position position="130"/>
    </location>
    <ligand>
        <name>S-adenosyl-L-methionine</name>
        <dbReference type="ChEBI" id="CHEBI:59789"/>
    </ligand>
</feature>
<comment type="subcellular location">
    <subcellularLocation>
        <location evidence="6">Cytoplasm</location>
    </subcellularLocation>
</comment>
<dbReference type="SUPFAM" id="SSF53335">
    <property type="entry name" value="S-adenosyl-L-methionine-dependent methyltransferases"/>
    <property type="match status" value="1"/>
</dbReference>
<gene>
    <name evidence="6" type="primary">prmA</name>
    <name evidence="7" type="ORF">DKM44_07645</name>
</gene>
<dbReference type="InterPro" id="IPR050078">
    <property type="entry name" value="Ribosomal_L11_MeTrfase_PrmA"/>
</dbReference>
<evidence type="ECO:0000256" key="2">
    <source>
        <dbReference type="ARBA" id="ARBA00022490"/>
    </source>
</evidence>
<dbReference type="EMBL" id="CP029494">
    <property type="protein sequence ID" value="AWN23114.1"/>
    <property type="molecule type" value="Genomic_DNA"/>
</dbReference>